<keyword evidence="2" id="KW-1133">Transmembrane helix</keyword>
<gene>
    <name evidence="5" type="ORF">N1028_08405</name>
</gene>
<keyword evidence="2" id="KW-0472">Membrane</keyword>
<evidence type="ECO:0000313" key="5">
    <source>
        <dbReference type="EMBL" id="MCS5725917.1"/>
    </source>
</evidence>
<feature type="compositionally biased region" description="Low complexity" evidence="1">
    <location>
        <begin position="129"/>
        <end position="159"/>
    </location>
</feature>
<dbReference type="InterPro" id="IPR048834">
    <property type="entry name" value="SpaA_pre-album"/>
</dbReference>
<evidence type="ECO:0000256" key="1">
    <source>
        <dbReference type="SAM" id="MobiDB-lite"/>
    </source>
</evidence>
<dbReference type="RefSeq" id="WP_259526510.1">
    <property type="nucleotide sequence ID" value="NZ_JANLCK010000003.1"/>
</dbReference>
<dbReference type="EMBL" id="JANLCK010000003">
    <property type="protein sequence ID" value="MCS5725917.1"/>
    <property type="molecule type" value="Genomic_DNA"/>
</dbReference>
<organism evidence="5 6">
    <name type="scientific">Herbiconiux oxytropis</name>
    <dbReference type="NCBI Taxonomy" id="2970915"/>
    <lineage>
        <taxon>Bacteria</taxon>
        <taxon>Bacillati</taxon>
        <taxon>Actinomycetota</taxon>
        <taxon>Actinomycetes</taxon>
        <taxon>Micrococcales</taxon>
        <taxon>Microbacteriaceae</taxon>
        <taxon>Herbiconiux</taxon>
    </lineage>
</organism>
<dbReference type="PANTHER" id="PTHR24216">
    <property type="entry name" value="PAXILLIN-RELATED"/>
    <property type="match status" value="1"/>
</dbReference>
<feature type="compositionally biased region" description="Pro residues" evidence="1">
    <location>
        <begin position="60"/>
        <end position="74"/>
    </location>
</feature>
<feature type="compositionally biased region" description="Low complexity" evidence="1">
    <location>
        <begin position="95"/>
        <end position="106"/>
    </location>
</feature>
<dbReference type="PANTHER" id="PTHR24216:SF65">
    <property type="entry name" value="PAXILLIN-LIKE PROTEIN 1"/>
    <property type="match status" value="1"/>
</dbReference>
<dbReference type="InterPro" id="IPR057693">
    <property type="entry name" value="DUF7933"/>
</dbReference>
<feature type="compositionally biased region" description="Acidic residues" evidence="1">
    <location>
        <begin position="75"/>
        <end position="85"/>
    </location>
</feature>
<feature type="domain" description="DUF7933" evidence="4">
    <location>
        <begin position="455"/>
        <end position="575"/>
    </location>
</feature>
<reference evidence="5" key="1">
    <citation type="submission" date="2022-08" db="EMBL/GenBank/DDBJ databases">
        <authorList>
            <person name="Deng Y."/>
            <person name="Han X.-F."/>
            <person name="Zhang Y.-Q."/>
        </authorList>
    </citation>
    <scope>NUCLEOTIDE SEQUENCE</scope>
    <source>
        <strain evidence="5">CPCC 203407</strain>
    </source>
</reference>
<evidence type="ECO:0000259" key="3">
    <source>
        <dbReference type="Pfam" id="PF20674"/>
    </source>
</evidence>
<feature type="domain" description="SpaA-like prealbumin fold" evidence="3">
    <location>
        <begin position="589"/>
        <end position="701"/>
    </location>
</feature>
<evidence type="ECO:0000259" key="4">
    <source>
        <dbReference type="Pfam" id="PF25564"/>
    </source>
</evidence>
<feature type="transmembrane region" description="Helical" evidence="2">
    <location>
        <begin position="1474"/>
        <end position="1492"/>
    </location>
</feature>
<evidence type="ECO:0000313" key="6">
    <source>
        <dbReference type="Proteomes" id="UP001165587"/>
    </source>
</evidence>
<keyword evidence="2" id="KW-0812">Transmembrane</keyword>
<protein>
    <recommendedName>
        <fullName evidence="7">LPXTG cell wall anchor domain-containing protein</fullName>
    </recommendedName>
</protein>
<feature type="domain" description="SpaA-like prealbumin fold" evidence="3">
    <location>
        <begin position="1378"/>
        <end position="1448"/>
    </location>
</feature>
<proteinExistence type="predicted"/>
<comment type="caution">
    <text evidence="5">The sequence shown here is derived from an EMBL/GenBank/DDBJ whole genome shotgun (WGS) entry which is preliminary data.</text>
</comment>
<evidence type="ECO:0000256" key="2">
    <source>
        <dbReference type="SAM" id="Phobius"/>
    </source>
</evidence>
<feature type="region of interest" description="Disordered" evidence="1">
    <location>
        <begin position="46"/>
        <end position="170"/>
    </location>
</feature>
<sequence length="1503" mass="150660">MPHPTWFRARAEAFARRGQRALAGAVTGVLVGGLLSLGAVSPATSAPLDDPVTATSTPPAVEPAPGAEPAPEPGPEPDPEPAPEEAPEKPSVDQPAPETAPEEPSAGQPGETPAPEIAPVEPPPDDAVPPEGGATPTPTPAATPEAPAETAAPVAPVEPSANDPPLDMFRSSTDVSALAAGVPAPAPQAWVETFEQGVTNTPTRVDQYATNRYTGSAFWLNVSNCNGVVVNYNATFPETPFCTLGAAAASRFKVARMADVLGQVQTNVAAGAVNPGGSADTTPVNASTATTRQNHAVTAMTSAAQGTQAANQVVLESVAAVGVAPAPATDRYYSMSIDVSEDSCAARPGGQNNNSRLDLALVTGTTVRPLTATPIVACTVVNGRYTSNVFPTDNQTDPWGTGSPSTRAGRFFTDTAVLLTPAQAASARVRLSNQESDIAGNDFSFDNLRIIDSTPTLDKSFTTAAVPAGVSSTLTFTVTNTAELAAKPDWSFTDALPSGLVVAAGTPAVPVVGGTCVNATGAAYAVTAAEGSSTISVTGGDLAAGTASCTVTVAVVAAAGGAYTNGPSNVTTVLNPPQATTLTVEPATTVTIRKNVVSRNLAADQFRLALVSGSTEVASATTSGSALGLQTQQVGPVSVTRGATYTLAETVVTTAQLRTYNTTYECVRGTTTIATGTSVSGALTIPDEAGVDIVCTFTNTAQGGASLYCDGSYFYSVRADGTLTQTNALSSSGTITSTVVAAGPAGAANANSLAIDVEGRTAYALTRSTTANIATGVITYSVSPSGALTATRTAFGAAQTLSASASITMGAFDPVGRDFVVGTTSEVNNVGRVNLWRFNGAAANPIFTLLGYVSTGGNSAGNGDMAFDAKGNLHILKSEGTQVQFFSVAGSVLAAAPAGSDIPATATTQRTAAGIGGGPLNGLAFSPRGTAYVGTGTNAYQFDPLTWTAIPNTPTIVLGTDANASTDLATCASPSTFSLSKSVLSRVTGQAHNFRVAVAAGGSEVAAATTGTTGTSASIGPVPAPVNTTVTISELLQTILSTAPVPATYTVIYECWANGVRLVSARMDATRTATVTIPNQVSVGVACTIYNTAQPVAEVTVRKSTVDGLGANPQAAAGWTVGASVASAGAGTVVLPTDPSSATPAAGRSEAPTGANGAASFFVLYSSSTGSANVSVLERQQTGYRLDGLACTVTRGTATTSFTDASSTTDATGYAVRPVTGTIAPGNTVDCTFTNRAVATLTLVKTVSSGTALPSAWQLAATRSVPAALPGPSGAGGSGTLNAVPVSADTAYRLSETGGPATYVQVGGWSCVTAGGASVPVTSAGDVSLARGSSVTCTVTNATASLTLLKNVQNPSTGFVPSTWNLTATPATLAGLAARTVGGADFQSGGNPASTFDVRPGHSYTLSEAVAQSGTRLAYRQVRLELRQANGSWTPVTSATIAAPAAGQTAVYRFVNAPVAPTNLPLTGGPSTDAYLISGFAVLALALALAVWHGRRRTRRSTA</sequence>
<evidence type="ECO:0008006" key="7">
    <source>
        <dbReference type="Google" id="ProtNLM"/>
    </source>
</evidence>
<dbReference type="SUPFAM" id="SSF50969">
    <property type="entry name" value="YVTN repeat-like/Quinoprotein amine dehydrogenase"/>
    <property type="match status" value="1"/>
</dbReference>
<dbReference type="InterPro" id="IPR011044">
    <property type="entry name" value="Quino_amine_DH_bsu"/>
</dbReference>
<feature type="domain" description="SpaA-like prealbumin fold" evidence="3">
    <location>
        <begin position="1277"/>
        <end position="1342"/>
    </location>
</feature>
<name>A0AA42BTJ1_9MICO</name>
<dbReference type="Pfam" id="PF25564">
    <property type="entry name" value="DUF7933"/>
    <property type="match status" value="1"/>
</dbReference>
<keyword evidence="6" id="KW-1185">Reference proteome</keyword>
<dbReference type="Pfam" id="PF20674">
    <property type="entry name" value="SpaA_3"/>
    <property type="match status" value="4"/>
</dbReference>
<dbReference type="Proteomes" id="UP001165587">
    <property type="component" value="Unassembled WGS sequence"/>
</dbReference>
<feature type="domain" description="SpaA-like prealbumin fold" evidence="3">
    <location>
        <begin position="978"/>
        <end position="1093"/>
    </location>
</feature>
<accession>A0AA42BTJ1</accession>